<dbReference type="CDD" id="cd06999">
    <property type="entry name" value="cupin_HpaA-like_N"/>
    <property type="match status" value="1"/>
</dbReference>
<dbReference type="Pfam" id="PF02311">
    <property type="entry name" value="AraC_binding"/>
    <property type="match status" value="1"/>
</dbReference>
<evidence type="ECO:0000313" key="4">
    <source>
        <dbReference type="Proteomes" id="UP000239434"/>
    </source>
</evidence>
<dbReference type="InterPro" id="IPR011051">
    <property type="entry name" value="RmlC_Cupin_sf"/>
</dbReference>
<dbReference type="GO" id="GO:0006355">
    <property type="term" value="P:regulation of DNA-templated transcription"/>
    <property type="evidence" value="ECO:0007669"/>
    <property type="project" value="InterPro"/>
</dbReference>
<accession>A0A2S9IVP2</accession>
<dbReference type="InterPro" id="IPR003313">
    <property type="entry name" value="AraC-bd"/>
</dbReference>
<dbReference type="AlphaFoldDB" id="A0A2S9IVP2"/>
<evidence type="ECO:0000313" key="3">
    <source>
        <dbReference type="EMBL" id="PRD44601.1"/>
    </source>
</evidence>
<dbReference type="GO" id="GO:0003677">
    <property type="term" value="F:DNA binding"/>
    <property type="evidence" value="ECO:0007669"/>
    <property type="project" value="UniProtKB-KW"/>
</dbReference>
<gene>
    <name evidence="3" type="ORF">C5748_04100</name>
</gene>
<dbReference type="InterPro" id="IPR047264">
    <property type="entry name" value="Cupin_HpaA-like_N"/>
</dbReference>
<evidence type="ECO:0000259" key="2">
    <source>
        <dbReference type="Pfam" id="PF02311"/>
    </source>
</evidence>
<dbReference type="EMBL" id="PVBR01000003">
    <property type="protein sequence ID" value="PRD44601.1"/>
    <property type="molecule type" value="Genomic_DNA"/>
</dbReference>
<protein>
    <recommendedName>
        <fullName evidence="2">AraC-type arabinose-binding/dimerisation domain-containing protein</fullName>
    </recommendedName>
</protein>
<feature type="domain" description="AraC-type arabinose-binding/dimerisation" evidence="2">
    <location>
        <begin position="31"/>
        <end position="96"/>
    </location>
</feature>
<dbReference type="InterPro" id="IPR014710">
    <property type="entry name" value="RmlC-like_jellyroll"/>
</dbReference>
<organism evidence="3 4">
    <name type="scientific">Phyllobacterium phragmitis</name>
    <dbReference type="NCBI Taxonomy" id="2670329"/>
    <lineage>
        <taxon>Bacteria</taxon>
        <taxon>Pseudomonadati</taxon>
        <taxon>Pseudomonadota</taxon>
        <taxon>Alphaproteobacteria</taxon>
        <taxon>Hyphomicrobiales</taxon>
        <taxon>Phyllobacteriaceae</taxon>
        <taxon>Phyllobacterium</taxon>
    </lineage>
</organism>
<dbReference type="SUPFAM" id="SSF51182">
    <property type="entry name" value="RmlC-like cupins"/>
    <property type="match status" value="1"/>
</dbReference>
<keyword evidence="4" id="KW-1185">Reference proteome</keyword>
<dbReference type="Gene3D" id="2.60.120.10">
    <property type="entry name" value="Jelly Rolls"/>
    <property type="match status" value="1"/>
</dbReference>
<dbReference type="RefSeq" id="WP_105740682.1">
    <property type="nucleotide sequence ID" value="NZ_PVBR01000003.1"/>
</dbReference>
<proteinExistence type="predicted"/>
<evidence type="ECO:0000256" key="1">
    <source>
        <dbReference type="ARBA" id="ARBA00023125"/>
    </source>
</evidence>
<reference evidence="3 4" key="1">
    <citation type="submission" date="2018-02" db="EMBL/GenBank/DDBJ databases">
        <title>The draft genome of Phyllobacterium sp. 1N-3.</title>
        <authorList>
            <person name="Liu L."/>
            <person name="Li L."/>
            <person name="Zhang X."/>
            <person name="Wang T."/>
            <person name="Liang L."/>
        </authorList>
    </citation>
    <scope>NUCLEOTIDE SEQUENCE [LARGE SCALE GENOMIC DNA]</scope>
    <source>
        <strain evidence="3 4">1N-3</strain>
    </source>
</reference>
<dbReference type="Proteomes" id="UP000239434">
    <property type="component" value="Unassembled WGS sequence"/>
</dbReference>
<name>A0A2S9IVP2_9HYPH</name>
<comment type="caution">
    <text evidence="3">The sequence shown here is derived from an EMBL/GenBank/DDBJ whole genome shotgun (WGS) entry which is preliminary data.</text>
</comment>
<sequence length="200" mass="22450">MTEHVPIYDLYGEKPDKRPDFWLHCETIASRSSLHRWEIALHRHEGFFQILYIQAGSGEAIFEGRVHAIHPPAVITIPPQVDHGFRFSRDIAGLVITVVATHLRIRPGTHSGLGEWLSAPCLTSLDKDDDDAIYLGRTLERIGEEFASRHSGGNDLIDACLTSALVLTARFSTGGRDEFLGRSDDLRFWDSKIPANQIQH</sequence>
<keyword evidence="1" id="KW-0238">DNA-binding</keyword>